<evidence type="ECO:0000256" key="1">
    <source>
        <dbReference type="SAM" id="MobiDB-lite"/>
    </source>
</evidence>
<feature type="region of interest" description="Disordered" evidence="1">
    <location>
        <begin position="44"/>
        <end position="87"/>
    </location>
</feature>
<name>A0A3M6V6H7_POCDA</name>
<dbReference type="EMBL" id="RCHS01000010">
    <property type="protein sequence ID" value="RMX61481.1"/>
    <property type="molecule type" value="Genomic_DNA"/>
</dbReference>
<comment type="caution">
    <text evidence="2">The sequence shown here is derived from an EMBL/GenBank/DDBJ whole genome shotgun (WGS) entry which is preliminary data.</text>
</comment>
<reference evidence="2 3" key="1">
    <citation type="journal article" date="2018" name="Sci. Rep.">
        <title>Comparative analysis of the Pocillopora damicornis genome highlights role of immune system in coral evolution.</title>
        <authorList>
            <person name="Cunning R."/>
            <person name="Bay R.A."/>
            <person name="Gillette P."/>
            <person name="Baker A.C."/>
            <person name="Traylor-Knowles N."/>
        </authorList>
    </citation>
    <scope>NUCLEOTIDE SEQUENCE [LARGE SCALE GENOMIC DNA]</scope>
    <source>
        <strain evidence="2">RSMAS</strain>
        <tissue evidence="2">Whole animal</tissue>
    </source>
</reference>
<accession>A0A3M6V6H7</accession>
<keyword evidence="3" id="KW-1185">Reference proteome</keyword>
<sequence length="87" mass="9726">MLSTASQKSSHQKLMCSNSADERLNFEERDCGIKEIRLGSVEISSIPREGNSDPTSPQWGMSYIKTEGEEDESYEDPMNVVPKTPQS</sequence>
<evidence type="ECO:0000313" key="3">
    <source>
        <dbReference type="Proteomes" id="UP000275408"/>
    </source>
</evidence>
<evidence type="ECO:0000313" key="2">
    <source>
        <dbReference type="EMBL" id="RMX61481.1"/>
    </source>
</evidence>
<proteinExistence type="predicted"/>
<dbReference type="AlphaFoldDB" id="A0A3M6V6H7"/>
<dbReference type="OrthoDB" id="6021257at2759"/>
<dbReference type="Proteomes" id="UP000275408">
    <property type="component" value="Unassembled WGS sequence"/>
</dbReference>
<protein>
    <submittedName>
        <fullName evidence="2">Uncharacterized protein</fullName>
    </submittedName>
</protein>
<organism evidence="2 3">
    <name type="scientific">Pocillopora damicornis</name>
    <name type="common">Cauliflower coral</name>
    <name type="synonym">Millepora damicornis</name>
    <dbReference type="NCBI Taxonomy" id="46731"/>
    <lineage>
        <taxon>Eukaryota</taxon>
        <taxon>Metazoa</taxon>
        <taxon>Cnidaria</taxon>
        <taxon>Anthozoa</taxon>
        <taxon>Hexacorallia</taxon>
        <taxon>Scleractinia</taxon>
        <taxon>Astrocoeniina</taxon>
        <taxon>Pocilloporidae</taxon>
        <taxon>Pocillopora</taxon>
    </lineage>
</organism>
<feature type="region of interest" description="Disordered" evidence="1">
    <location>
        <begin position="1"/>
        <end position="22"/>
    </location>
</feature>
<gene>
    <name evidence="2" type="ORF">pdam_00003519</name>
</gene>